<evidence type="ECO:0000313" key="4">
    <source>
        <dbReference type="Proteomes" id="UP001186944"/>
    </source>
</evidence>
<name>A0AA88YBT0_PINIB</name>
<keyword evidence="2" id="KW-0812">Transmembrane</keyword>
<evidence type="ECO:0000256" key="2">
    <source>
        <dbReference type="SAM" id="Phobius"/>
    </source>
</evidence>
<evidence type="ECO:0000256" key="1">
    <source>
        <dbReference type="SAM" id="MobiDB-lite"/>
    </source>
</evidence>
<protein>
    <submittedName>
        <fullName evidence="3">Uncharacterized protein</fullName>
    </submittedName>
</protein>
<feature type="region of interest" description="Disordered" evidence="1">
    <location>
        <begin position="128"/>
        <end position="157"/>
    </location>
</feature>
<keyword evidence="4" id="KW-1185">Reference proteome</keyword>
<proteinExistence type="predicted"/>
<dbReference type="Proteomes" id="UP001186944">
    <property type="component" value="Unassembled WGS sequence"/>
</dbReference>
<keyword evidence="2" id="KW-1133">Transmembrane helix</keyword>
<sequence length="186" mass="21244">MHIANDTANETYLNNVTTLLRNDSDSVIHEDEDTLYVKHAITTLSTIINTIQSNVSHYNDTSSPSLGEASRDLMWILPAIFGILIFLSGIACIVFFAIKKTEILCIQYMCKPSGCCQDVHRKRKRKSYKELEEDGDGNVEYQRSVGDRTGTDYQRPDTYNLKSTYMQERGSPKTYNTQTYDKFISK</sequence>
<dbReference type="EMBL" id="VSWD01000005">
    <property type="protein sequence ID" value="KAK3101773.1"/>
    <property type="molecule type" value="Genomic_DNA"/>
</dbReference>
<comment type="caution">
    <text evidence="3">The sequence shown here is derived from an EMBL/GenBank/DDBJ whole genome shotgun (WGS) entry which is preliminary data.</text>
</comment>
<feature type="transmembrane region" description="Helical" evidence="2">
    <location>
        <begin position="73"/>
        <end position="98"/>
    </location>
</feature>
<keyword evidence="2" id="KW-0472">Membrane</keyword>
<gene>
    <name evidence="3" type="ORF">FSP39_006243</name>
</gene>
<organism evidence="3 4">
    <name type="scientific">Pinctada imbricata</name>
    <name type="common">Atlantic pearl-oyster</name>
    <name type="synonym">Pinctada martensii</name>
    <dbReference type="NCBI Taxonomy" id="66713"/>
    <lineage>
        <taxon>Eukaryota</taxon>
        <taxon>Metazoa</taxon>
        <taxon>Spiralia</taxon>
        <taxon>Lophotrochozoa</taxon>
        <taxon>Mollusca</taxon>
        <taxon>Bivalvia</taxon>
        <taxon>Autobranchia</taxon>
        <taxon>Pteriomorphia</taxon>
        <taxon>Pterioida</taxon>
        <taxon>Pterioidea</taxon>
        <taxon>Pteriidae</taxon>
        <taxon>Pinctada</taxon>
    </lineage>
</organism>
<evidence type="ECO:0000313" key="3">
    <source>
        <dbReference type="EMBL" id="KAK3101773.1"/>
    </source>
</evidence>
<dbReference type="AlphaFoldDB" id="A0AA88YBT0"/>
<reference evidence="3" key="1">
    <citation type="submission" date="2019-08" db="EMBL/GenBank/DDBJ databases">
        <title>The improved chromosome-level genome for the pearl oyster Pinctada fucata martensii using PacBio sequencing and Hi-C.</title>
        <authorList>
            <person name="Zheng Z."/>
        </authorList>
    </citation>
    <scope>NUCLEOTIDE SEQUENCE</scope>
    <source>
        <strain evidence="3">ZZ-2019</strain>
        <tissue evidence="3">Adductor muscle</tissue>
    </source>
</reference>
<accession>A0AA88YBT0</accession>